<dbReference type="InterPro" id="IPR019912">
    <property type="entry name" value="FMN_Rdtase_MsuE-like"/>
</dbReference>
<keyword evidence="7" id="KW-1185">Reference proteome</keyword>
<evidence type="ECO:0000313" key="7">
    <source>
        <dbReference type="Proteomes" id="UP001242480"/>
    </source>
</evidence>
<dbReference type="EC" id="1.5.1.38" evidence="6"/>
<keyword evidence="3" id="KW-0288">FMN</keyword>
<dbReference type="Gene3D" id="3.40.50.360">
    <property type="match status" value="1"/>
</dbReference>
<dbReference type="InterPro" id="IPR005025">
    <property type="entry name" value="FMN_Rdtase-like_dom"/>
</dbReference>
<feature type="domain" description="NADPH-dependent FMN reductase-like" evidence="5">
    <location>
        <begin position="6"/>
        <end position="148"/>
    </location>
</feature>
<dbReference type="PANTHER" id="PTHR43408">
    <property type="entry name" value="FMN REDUCTASE (NADPH)"/>
    <property type="match status" value="1"/>
</dbReference>
<gene>
    <name evidence="6" type="ORF">QO011_007749</name>
</gene>
<accession>A0ABU0JK94</accession>
<evidence type="ECO:0000256" key="4">
    <source>
        <dbReference type="ARBA" id="ARBA00023002"/>
    </source>
</evidence>
<comment type="caution">
    <text evidence="6">The sequence shown here is derived from an EMBL/GenBank/DDBJ whole genome shotgun (WGS) entry which is preliminary data.</text>
</comment>
<dbReference type="RefSeq" id="WP_307284784.1">
    <property type="nucleotide sequence ID" value="NZ_JAUSVX010000025.1"/>
</dbReference>
<dbReference type="EMBL" id="JAUSVX010000025">
    <property type="protein sequence ID" value="MDQ0474708.1"/>
    <property type="molecule type" value="Genomic_DNA"/>
</dbReference>
<comment type="similarity">
    <text evidence="1">Belongs to the SsuE family.</text>
</comment>
<organism evidence="6 7">
    <name type="scientific">Labrys wisconsinensis</name>
    <dbReference type="NCBI Taxonomy" id="425677"/>
    <lineage>
        <taxon>Bacteria</taxon>
        <taxon>Pseudomonadati</taxon>
        <taxon>Pseudomonadota</taxon>
        <taxon>Alphaproteobacteria</taxon>
        <taxon>Hyphomicrobiales</taxon>
        <taxon>Xanthobacteraceae</taxon>
        <taxon>Labrys</taxon>
    </lineage>
</organism>
<sequence length="193" mass="20649">MSELAIVGVSGSVTRPSRTTALVRAVLDRLEARSGLTPRLIELVDAAPHLFSALTWDRVAGEARAIVRAVEQADLLVVGTPVYRASYTGALKHLFDLVHHATFAGKPVLLAATGGTPLHGLVTEHQLRPLFGFLNALTLPTTIYAVEADFDGHRLASPRIAERIERAVGEALEQVGRRPGAEEADRRPVLAAG</sequence>
<dbReference type="NCBIfam" id="TIGR03566">
    <property type="entry name" value="FMN_reduc_MsuE"/>
    <property type="match status" value="1"/>
</dbReference>
<protein>
    <submittedName>
        <fullName evidence="6">FMN reductase</fullName>
        <ecNumber evidence="6">1.5.1.38</ecNumber>
    </submittedName>
</protein>
<evidence type="ECO:0000256" key="1">
    <source>
        <dbReference type="ARBA" id="ARBA00005990"/>
    </source>
</evidence>
<dbReference type="Proteomes" id="UP001242480">
    <property type="component" value="Unassembled WGS sequence"/>
</dbReference>
<dbReference type="PANTHER" id="PTHR43408:SF2">
    <property type="entry name" value="FMN REDUCTASE (NADPH)"/>
    <property type="match status" value="1"/>
</dbReference>
<keyword evidence="2" id="KW-0285">Flavoprotein</keyword>
<dbReference type="Pfam" id="PF03358">
    <property type="entry name" value="FMN_red"/>
    <property type="match status" value="1"/>
</dbReference>
<dbReference type="InterPro" id="IPR051814">
    <property type="entry name" value="NAD(P)H-dep_FMN_reductase"/>
</dbReference>
<evidence type="ECO:0000256" key="3">
    <source>
        <dbReference type="ARBA" id="ARBA00022643"/>
    </source>
</evidence>
<proteinExistence type="inferred from homology"/>
<evidence type="ECO:0000256" key="2">
    <source>
        <dbReference type="ARBA" id="ARBA00022630"/>
    </source>
</evidence>
<reference evidence="6 7" key="1">
    <citation type="submission" date="2023-07" db="EMBL/GenBank/DDBJ databases">
        <title>Genomic Encyclopedia of Type Strains, Phase IV (KMG-IV): sequencing the most valuable type-strain genomes for metagenomic binning, comparative biology and taxonomic classification.</title>
        <authorList>
            <person name="Goeker M."/>
        </authorList>
    </citation>
    <scope>NUCLEOTIDE SEQUENCE [LARGE SCALE GENOMIC DNA]</scope>
    <source>
        <strain evidence="6 7">DSM 19619</strain>
    </source>
</reference>
<evidence type="ECO:0000259" key="5">
    <source>
        <dbReference type="Pfam" id="PF03358"/>
    </source>
</evidence>
<evidence type="ECO:0000313" key="6">
    <source>
        <dbReference type="EMBL" id="MDQ0474708.1"/>
    </source>
</evidence>
<dbReference type="InterPro" id="IPR029039">
    <property type="entry name" value="Flavoprotein-like_sf"/>
</dbReference>
<dbReference type="GO" id="GO:0052873">
    <property type="term" value="F:FMN reductase (NADPH) activity"/>
    <property type="evidence" value="ECO:0007669"/>
    <property type="project" value="UniProtKB-EC"/>
</dbReference>
<keyword evidence="4 6" id="KW-0560">Oxidoreductase</keyword>
<name>A0ABU0JK94_9HYPH</name>
<dbReference type="SUPFAM" id="SSF52218">
    <property type="entry name" value="Flavoproteins"/>
    <property type="match status" value="1"/>
</dbReference>